<dbReference type="GO" id="GO:0005886">
    <property type="term" value="C:plasma membrane"/>
    <property type="evidence" value="ECO:0007669"/>
    <property type="project" value="UniProtKB-SubCell"/>
</dbReference>
<dbReference type="Proteomes" id="UP000247485">
    <property type="component" value="Unassembled WGS sequence"/>
</dbReference>
<dbReference type="InterPro" id="IPR035906">
    <property type="entry name" value="MetI-like_sf"/>
</dbReference>
<protein>
    <submittedName>
        <fullName evidence="11">Multiple sugar transport system permease protein</fullName>
    </submittedName>
</protein>
<reference evidence="11 12" key="1">
    <citation type="submission" date="2018-05" db="EMBL/GenBank/DDBJ databases">
        <title>Freshwater and sediment microbial communities from various areas in North America, analyzing microbe dynamics in response to fracking.</title>
        <authorList>
            <person name="Lamendella R."/>
        </authorList>
    </citation>
    <scope>NUCLEOTIDE SEQUENCE [LARGE SCALE GENOMIC DNA]</scope>
    <source>
        <strain evidence="11 12">67</strain>
    </source>
</reference>
<feature type="transmembrane region" description="Helical" evidence="9">
    <location>
        <begin position="111"/>
        <end position="133"/>
    </location>
</feature>
<evidence type="ECO:0000256" key="7">
    <source>
        <dbReference type="ARBA" id="ARBA00022989"/>
    </source>
</evidence>
<dbReference type="PANTHER" id="PTHR32243">
    <property type="entry name" value="MALTOSE TRANSPORT SYSTEM PERMEASE-RELATED"/>
    <property type="match status" value="1"/>
</dbReference>
<proteinExistence type="inferred from homology"/>
<feature type="transmembrane region" description="Helical" evidence="9">
    <location>
        <begin position="73"/>
        <end position="99"/>
    </location>
</feature>
<keyword evidence="3 9" id="KW-0813">Transport</keyword>
<feature type="domain" description="ABC transmembrane type-1" evidence="10">
    <location>
        <begin position="74"/>
        <end position="267"/>
    </location>
</feature>
<keyword evidence="6 9" id="KW-0812">Transmembrane</keyword>
<evidence type="ECO:0000256" key="8">
    <source>
        <dbReference type="ARBA" id="ARBA00023136"/>
    </source>
</evidence>
<dbReference type="SUPFAM" id="SSF161098">
    <property type="entry name" value="MetI-like"/>
    <property type="match status" value="1"/>
</dbReference>
<evidence type="ECO:0000313" key="12">
    <source>
        <dbReference type="Proteomes" id="UP000247485"/>
    </source>
</evidence>
<keyword evidence="7 9" id="KW-1133">Transmembrane helix</keyword>
<feature type="transmembrane region" description="Helical" evidence="9">
    <location>
        <begin position="254"/>
        <end position="272"/>
    </location>
</feature>
<evidence type="ECO:0000313" key="11">
    <source>
        <dbReference type="EMBL" id="PXW47141.1"/>
    </source>
</evidence>
<comment type="caution">
    <text evidence="11">The sequence shown here is derived from an EMBL/GenBank/DDBJ whole genome shotgun (WGS) entry which is preliminary data.</text>
</comment>
<dbReference type="InterPro" id="IPR050901">
    <property type="entry name" value="BP-dep_ABC_trans_perm"/>
</dbReference>
<evidence type="ECO:0000256" key="2">
    <source>
        <dbReference type="ARBA" id="ARBA00009047"/>
    </source>
</evidence>
<keyword evidence="8 9" id="KW-0472">Membrane</keyword>
<dbReference type="AlphaFoldDB" id="A0A318FX90"/>
<feature type="transmembrane region" description="Helical" evidence="9">
    <location>
        <begin position="20"/>
        <end position="39"/>
    </location>
</feature>
<evidence type="ECO:0000259" key="10">
    <source>
        <dbReference type="PROSITE" id="PS50928"/>
    </source>
</evidence>
<evidence type="ECO:0000256" key="6">
    <source>
        <dbReference type="ARBA" id="ARBA00022692"/>
    </source>
</evidence>
<comment type="similarity">
    <text evidence="2">Belongs to the binding-protein-dependent transport system permease family. MalFG subfamily.</text>
</comment>
<dbReference type="CDD" id="cd06261">
    <property type="entry name" value="TM_PBP2"/>
    <property type="match status" value="1"/>
</dbReference>
<evidence type="ECO:0000256" key="3">
    <source>
        <dbReference type="ARBA" id="ARBA00022448"/>
    </source>
</evidence>
<comment type="subcellular location">
    <subcellularLocation>
        <location evidence="1">Cell inner membrane</location>
        <topology evidence="1">Multi-pass membrane protein</topology>
    </subcellularLocation>
    <subcellularLocation>
        <location evidence="9">Cell membrane</location>
        <topology evidence="9">Multi-pass membrane protein</topology>
    </subcellularLocation>
</comment>
<evidence type="ECO:0000256" key="9">
    <source>
        <dbReference type="RuleBase" id="RU363032"/>
    </source>
</evidence>
<accession>A0A318FX90</accession>
<dbReference type="GO" id="GO:0055085">
    <property type="term" value="P:transmembrane transport"/>
    <property type="evidence" value="ECO:0007669"/>
    <property type="project" value="InterPro"/>
</dbReference>
<keyword evidence="4" id="KW-1003">Cell membrane</keyword>
<name>A0A318FX90_KLEOX</name>
<feature type="transmembrane region" description="Helical" evidence="9">
    <location>
        <begin position="192"/>
        <end position="214"/>
    </location>
</feature>
<feature type="transmembrane region" description="Helical" evidence="9">
    <location>
        <begin position="145"/>
        <end position="165"/>
    </location>
</feature>
<gene>
    <name evidence="11" type="ORF">DET57_104200</name>
</gene>
<sequence>MLLSLRGRARLFTAGRGAAITLYAVLVLFPFIWLLSTAFKKQIDILLARFVFTPTLNTLRELLFDPGSMFSAYFVNSVVITLTTTAIIVAVTLFSAYALTTVRKLPPALGAVLLGWCLLFNLLPVVTFVGSWFNLFRQLGLYDTRIAIIIASVAAWLPMALWLGVTFAREIPKELLDAASVDGCSHWQRFRYVFVPLIRSGMTATTILVLLFVWNDFPIALILSSEQARTLPVYITAFSQNEQIRYAEMASSSLLVSIPVLLLLVVGQRFIVKGLLSGAVKA</sequence>
<evidence type="ECO:0000256" key="4">
    <source>
        <dbReference type="ARBA" id="ARBA00022475"/>
    </source>
</evidence>
<evidence type="ECO:0000256" key="5">
    <source>
        <dbReference type="ARBA" id="ARBA00022519"/>
    </source>
</evidence>
<dbReference type="InterPro" id="IPR000515">
    <property type="entry name" value="MetI-like"/>
</dbReference>
<evidence type="ECO:0000256" key="1">
    <source>
        <dbReference type="ARBA" id="ARBA00004429"/>
    </source>
</evidence>
<dbReference type="Gene3D" id="1.10.3720.10">
    <property type="entry name" value="MetI-like"/>
    <property type="match status" value="1"/>
</dbReference>
<dbReference type="Pfam" id="PF00528">
    <property type="entry name" value="BPD_transp_1"/>
    <property type="match status" value="1"/>
</dbReference>
<dbReference type="EMBL" id="QJJG01000004">
    <property type="protein sequence ID" value="PXW47141.1"/>
    <property type="molecule type" value="Genomic_DNA"/>
</dbReference>
<dbReference type="RefSeq" id="WP_110273298.1">
    <property type="nucleotide sequence ID" value="NZ_QJJG01000004.1"/>
</dbReference>
<dbReference type="PANTHER" id="PTHR32243:SF18">
    <property type="entry name" value="INNER MEMBRANE ABC TRANSPORTER PERMEASE PROTEIN YCJP"/>
    <property type="match status" value="1"/>
</dbReference>
<keyword evidence="5" id="KW-0997">Cell inner membrane</keyword>
<keyword evidence="11" id="KW-0762">Sugar transport</keyword>
<organism evidence="11 12">
    <name type="scientific">Klebsiella oxytoca</name>
    <dbReference type="NCBI Taxonomy" id="571"/>
    <lineage>
        <taxon>Bacteria</taxon>
        <taxon>Pseudomonadati</taxon>
        <taxon>Pseudomonadota</taxon>
        <taxon>Gammaproteobacteria</taxon>
        <taxon>Enterobacterales</taxon>
        <taxon>Enterobacteriaceae</taxon>
        <taxon>Klebsiella/Raoultella group</taxon>
        <taxon>Klebsiella</taxon>
    </lineage>
</organism>
<dbReference type="PROSITE" id="PS50928">
    <property type="entry name" value="ABC_TM1"/>
    <property type="match status" value="1"/>
</dbReference>